<accession>A0A2P6R588</accession>
<dbReference type="Gene3D" id="2.60.40.150">
    <property type="entry name" value="C2 domain"/>
    <property type="match status" value="1"/>
</dbReference>
<dbReference type="SUPFAM" id="SSF81296">
    <property type="entry name" value="E set domains"/>
    <property type="match status" value="1"/>
</dbReference>
<comment type="caution">
    <text evidence="14">The sequence shown here is derived from an EMBL/GenBank/DDBJ whole genome shotgun (WGS) entry which is preliminary data.</text>
</comment>
<keyword evidence="3 12" id="KW-0812">Transmembrane</keyword>
<keyword evidence="6 14" id="KW-0347">Helicase</keyword>
<dbReference type="InterPro" id="IPR036388">
    <property type="entry name" value="WH-like_DNA-bd_sf"/>
</dbReference>
<dbReference type="AlphaFoldDB" id="A0A2P6R588"/>
<dbReference type="SUPFAM" id="SSF158702">
    <property type="entry name" value="Sec63 N-terminal domain-like"/>
    <property type="match status" value="1"/>
</dbReference>
<reference evidence="14 15" key="1">
    <citation type="journal article" date="2018" name="Nat. Genet.">
        <title>The Rosa genome provides new insights in the design of modern roses.</title>
        <authorList>
            <person name="Bendahmane M."/>
        </authorList>
    </citation>
    <scope>NUCLEOTIDE SEQUENCE [LARGE SCALE GENOMIC DNA]</scope>
    <source>
        <strain evidence="15">cv. Old Blush</strain>
    </source>
</reference>
<dbReference type="EMBL" id="PDCK01000041">
    <property type="protein sequence ID" value="PRQ41549.1"/>
    <property type="molecule type" value="Genomic_DNA"/>
</dbReference>
<evidence type="ECO:0000256" key="3">
    <source>
        <dbReference type="ARBA" id="ARBA00022692"/>
    </source>
</evidence>
<gene>
    <name evidence="14" type="ORF">RchiOBHm_Chr3g0448041</name>
</gene>
<keyword evidence="4" id="KW-0547">Nucleotide-binding</keyword>
<comment type="subcellular location">
    <subcellularLocation>
        <location evidence="2">Endoplasmic reticulum</location>
    </subcellularLocation>
    <subcellularLocation>
        <location evidence="1">Membrane</location>
        <topology evidence="1">Multi-pass membrane protein</topology>
    </subcellularLocation>
</comment>
<dbReference type="Gramene" id="PRQ41549">
    <property type="protein sequence ID" value="PRQ41549"/>
    <property type="gene ID" value="RchiOBHm_Chr3g0448041"/>
</dbReference>
<sequence>MCHEQLSTHLVVVMGTQYYDGRENLHTDYPIADLLQMIGHACRPKKDNSGKCVILCHAPRKEYYKKFLYEALPVESHLHHYLHDNLNAEVVAQVIGNHEGALNYLAWTFFYRRLTQNPNYYLQGVTHIILSTFQSFYSPIERFNSSLTSKTKMKGLLEILAHASGYSQLSIRPGEEEVIRRLINHHRFSFENPNFTDPHVKANALLQAHFARHHVAGDLSLDQLEVLLSASRLLHAIFDVLASNGWLNLSLIAMEVSQMVTRGMWDHDLMLLQLPHFTMELAKRCQKFPGKNIERVGPLHAPRYPRTKEEGWWLVVGDTKTNSLLAIKRVPLLKKAKVQFRFLAPAEAGNKTHCISCVIHRSGLGLDRSSRGLGGLHRWAPIITVLRMAAAVHWVAMVVVLRAKMDVVIKAKTNLLRVFRCTVVDCEENGVSSGHEACEGEEADS</sequence>
<proteinExistence type="predicted"/>
<evidence type="ECO:0000256" key="9">
    <source>
        <dbReference type="ARBA" id="ARBA00022989"/>
    </source>
</evidence>
<dbReference type="EC" id="3.6.4.13" evidence="14"/>
<keyword evidence="15" id="KW-1185">Reference proteome</keyword>
<dbReference type="GO" id="GO:0005783">
    <property type="term" value="C:endoplasmic reticulum"/>
    <property type="evidence" value="ECO:0007669"/>
    <property type="project" value="UniProtKB-SubCell"/>
</dbReference>
<evidence type="ECO:0000313" key="14">
    <source>
        <dbReference type="EMBL" id="PRQ41549.1"/>
    </source>
</evidence>
<organism evidence="14 15">
    <name type="scientific">Rosa chinensis</name>
    <name type="common">China rose</name>
    <dbReference type="NCBI Taxonomy" id="74649"/>
    <lineage>
        <taxon>Eukaryota</taxon>
        <taxon>Viridiplantae</taxon>
        <taxon>Streptophyta</taxon>
        <taxon>Embryophyta</taxon>
        <taxon>Tracheophyta</taxon>
        <taxon>Spermatophyta</taxon>
        <taxon>Magnoliopsida</taxon>
        <taxon>eudicotyledons</taxon>
        <taxon>Gunneridae</taxon>
        <taxon>Pentapetalae</taxon>
        <taxon>rosids</taxon>
        <taxon>fabids</taxon>
        <taxon>Rosales</taxon>
        <taxon>Rosaceae</taxon>
        <taxon>Rosoideae</taxon>
        <taxon>Rosoideae incertae sedis</taxon>
        <taxon>Rosa</taxon>
    </lineage>
</organism>
<evidence type="ECO:0000256" key="12">
    <source>
        <dbReference type="SAM" id="Phobius"/>
    </source>
</evidence>
<evidence type="ECO:0000256" key="11">
    <source>
        <dbReference type="ARBA" id="ARBA00023186"/>
    </source>
</evidence>
<dbReference type="GO" id="GO:0000388">
    <property type="term" value="P:spliceosome conformational change to release U4 (or U4atac) and U1 (or U11)"/>
    <property type="evidence" value="ECO:0007669"/>
    <property type="project" value="TreeGrafter"/>
</dbReference>
<dbReference type="SMART" id="SM00973">
    <property type="entry name" value="Sec63"/>
    <property type="match status" value="1"/>
</dbReference>
<evidence type="ECO:0000256" key="5">
    <source>
        <dbReference type="ARBA" id="ARBA00022801"/>
    </source>
</evidence>
<dbReference type="InterPro" id="IPR035892">
    <property type="entry name" value="C2_domain_sf"/>
</dbReference>
<dbReference type="GO" id="GO:0016020">
    <property type="term" value="C:membrane"/>
    <property type="evidence" value="ECO:0007669"/>
    <property type="project" value="UniProtKB-SubCell"/>
</dbReference>
<dbReference type="GO" id="GO:0016787">
    <property type="term" value="F:hydrolase activity"/>
    <property type="evidence" value="ECO:0007669"/>
    <property type="project" value="UniProtKB-KW"/>
</dbReference>
<keyword evidence="7" id="KW-0256">Endoplasmic reticulum</keyword>
<dbReference type="Gene3D" id="3.40.50.300">
    <property type="entry name" value="P-loop containing nucleotide triphosphate hydrolases"/>
    <property type="match status" value="1"/>
</dbReference>
<dbReference type="PANTHER" id="PTHR24075">
    <property type="entry name" value="SEC63 DOMAIN-CONTAINING"/>
    <property type="match status" value="1"/>
</dbReference>
<protein>
    <submittedName>
        <fullName evidence="14">Putative RNA helicase</fullName>
        <ecNumber evidence="14">3.6.4.13</ecNumber>
    </submittedName>
</protein>
<dbReference type="SUPFAM" id="SSF52540">
    <property type="entry name" value="P-loop containing nucleoside triphosphate hydrolases"/>
    <property type="match status" value="1"/>
</dbReference>
<feature type="transmembrane region" description="Helical" evidence="12">
    <location>
        <begin position="379"/>
        <end position="401"/>
    </location>
</feature>
<keyword evidence="9 12" id="KW-1133">Transmembrane helix</keyword>
<dbReference type="STRING" id="74649.A0A2P6R588"/>
<dbReference type="PANTHER" id="PTHR24075:SF5">
    <property type="entry name" value="U5 SMALL NUCLEAR RIBONUCLEOPROTEIN 200 KDA HELICASE"/>
    <property type="match status" value="1"/>
</dbReference>
<name>A0A2P6R588_ROSCH</name>
<dbReference type="InterPro" id="IPR027417">
    <property type="entry name" value="P-loop_NTPase"/>
</dbReference>
<evidence type="ECO:0000259" key="13">
    <source>
        <dbReference type="SMART" id="SM00973"/>
    </source>
</evidence>
<feature type="domain" description="SEC63" evidence="13">
    <location>
        <begin position="131"/>
        <end position="360"/>
    </location>
</feature>
<dbReference type="InterPro" id="IPR004179">
    <property type="entry name" value="Sec63-dom"/>
</dbReference>
<evidence type="ECO:0000256" key="7">
    <source>
        <dbReference type="ARBA" id="ARBA00022824"/>
    </source>
</evidence>
<keyword evidence="10 12" id="KW-0472">Membrane</keyword>
<dbReference type="GO" id="GO:0005524">
    <property type="term" value="F:ATP binding"/>
    <property type="evidence" value="ECO:0007669"/>
    <property type="project" value="UniProtKB-KW"/>
</dbReference>
<keyword evidence="8" id="KW-0067">ATP-binding</keyword>
<dbReference type="GO" id="GO:0003724">
    <property type="term" value="F:RNA helicase activity"/>
    <property type="evidence" value="ECO:0007669"/>
    <property type="project" value="UniProtKB-EC"/>
</dbReference>
<keyword evidence="5 14" id="KW-0378">Hydrolase</keyword>
<evidence type="ECO:0000256" key="6">
    <source>
        <dbReference type="ARBA" id="ARBA00022806"/>
    </source>
</evidence>
<evidence type="ECO:0000256" key="8">
    <source>
        <dbReference type="ARBA" id="ARBA00022840"/>
    </source>
</evidence>
<dbReference type="GO" id="GO:0005681">
    <property type="term" value="C:spliceosomal complex"/>
    <property type="evidence" value="ECO:0007669"/>
    <property type="project" value="TreeGrafter"/>
</dbReference>
<dbReference type="Gene3D" id="1.10.10.10">
    <property type="entry name" value="Winged helix-like DNA-binding domain superfamily/Winged helix DNA-binding domain"/>
    <property type="match status" value="1"/>
</dbReference>
<evidence type="ECO:0000256" key="4">
    <source>
        <dbReference type="ARBA" id="ARBA00022741"/>
    </source>
</evidence>
<evidence type="ECO:0000256" key="2">
    <source>
        <dbReference type="ARBA" id="ARBA00004240"/>
    </source>
</evidence>
<dbReference type="Proteomes" id="UP000238479">
    <property type="component" value="Chromosome 3"/>
</dbReference>
<keyword evidence="11" id="KW-0143">Chaperone</keyword>
<dbReference type="InterPro" id="IPR014756">
    <property type="entry name" value="Ig_E-set"/>
</dbReference>
<dbReference type="Pfam" id="PF02889">
    <property type="entry name" value="Sec63"/>
    <property type="match status" value="1"/>
</dbReference>
<dbReference type="Gene3D" id="1.10.3380.10">
    <property type="entry name" value="Sec63 N-terminal domain-like domain"/>
    <property type="match status" value="1"/>
</dbReference>
<dbReference type="FunFam" id="1.10.10.10:FF:000012">
    <property type="entry name" value="U5 small nuclear ribonucleoprotein helicase"/>
    <property type="match status" value="1"/>
</dbReference>
<evidence type="ECO:0000256" key="1">
    <source>
        <dbReference type="ARBA" id="ARBA00004141"/>
    </source>
</evidence>
<evidence type="ECO:0000313" key="15">
    <source>
        <dbReference type="Proteomes" id="UP000238479"/>
    </source>
</evidence>
<dbReference type="GO" id="GO:0003723">
    <property type="term" value="F:RNA binding"/>
    <property type="evidence" value="ECO:0007669"/>
    <property type="project" value="TreeGrafter"/>
</dbReference>
<evidence type="ECO:0000256" key="10">
    <source>
        <dbReference type="ARBA" id="ARBA00023136"/>
    </source>
</evidence>